<evidence type="ECO:0000313" key="11">
    <source>
        <dbReference type="Proteomes" id="UP000187194"/>
    </source>
</evidence>
<dbReference type="InterPro" id="IPR014030">
    <property type="entry name" value="Ketoacyl_synth_N"/>
</dbReference>
<feature type="domain" description="Carrier" evidence="7">
    <location>
        <begin position="1288"/>
        <end position="1361"/>
    </location>
</feature>
<dbReference type="PROSITE" id="PS00606">
    <property type="entry name" value="KS3_1"/>
    <property type="match status" value="1"/>
</dbReference>
<keyword evidence="2" id="KW-0597">Phosphoprotein</keyword>
<feature type="domain" description="Ketosynthase family 3 (KS3)" evidence="8">
    <location>
        <begin position="1432"/>
        <end position="1742"/>
    </location>
</feature>
<organism evidence="10 11">
    <name type="scientific">Burkholderia ubonensis</name>
    <dbReference type="NCBI Taxonomy" id="101571"/>
    <lineage>
        <taxon>Bacteria</taxon>
        <taxon>Pseudomonadati</taxon>
        <taxon>Pseudomonadota</taxon>
        <taxon>Betaproteobacteria</taxon>
        <taxon>Burkholderiales</taxon>
        <taxon>Burkholderiaceae</taxon>
        <taxon>Burkholderia</taxon>
        <taxon>Burkholderia cepacia complex</taxon>
    </lineage>
</organism>
<dbReference type="PROSITE" id="PS52004">
    <property type="entry name" value="KS3_2"/>
    <property type="match status" value="1"/>
</dbReference>
<evidence type="ECO:0000256" key="1">
    <source>
        <dbReference type="ARBA" id="ARBA00022450"/>
    </source>
</evidence>
<feature type="region of interest" description="N-terminal hotdog fold" evidence="5">
    <location>
        <begin position="112"/>
        <end position="231"/>
    </location>
</feature>
<dbReference type="InterPro" id="IPR016039">
    <property type="entry name" value="Thiolase-like"/>
</dbReference>
<dbReference type="Pfam" id="PF08242">
    <property type="entry name" value="Methyltransf_12"/>
    <property type="match status" value="1"/>
</dbReference>
<dbReference type="InterPro" id="IPR049552">
    <property type="entry name" value="PKS_DH_N"/>
</dbReference>
<protein>
    <submittedName>
        <fullName evidence="10">Uncharacterized protein</fullName>
    </submittedName>
</protein>
<sequence>AELARKLSAYLAGDAAIDALYRGQVRRGQDALAALKADEDLSATLDAWITKGKLAKLLDLWVQGLAIDWNRLYPDAKPRRVSLPTYPFARERHWVSAPDDAARVERMRGHLHPLLHENTSDLSRQRFSTRLTGDEFFLAGHEVQGRRVLPGVAYLEMAREALVRAAGLDADGGVRLTHVVWARPVVVDAAPLDVQIGLDVDEDGRVTYAVYSGEEDMLHGQGEAEALTAALERLDLAALRAQCDRSTLDGDACYAGFAALGLAYGPAFRAIERIHVGDGQALARLRLPPEAGATMAGFVLHPGMLDAALQASAGLAEPGRDARLALPFAIDAVDIVGRCAPAMWAWVVPHAGAAAPERVRKYDITLCDDDGVVCVRISGFASQAVEAATDHLTVLAPAWDVVKPVCAPGPVRGRVLIVGGTPAQQAALSRQCDDARVIGRAPLDAAADFAATLATLGNVDHLVWIAPDEALLDVTDPRLIAAQQAGVLACFRLVKALLGAGYGGRPLELTLLTTRTCAVHRHEPVRAAHASVRGLAGSLAKEYPNWSVRLVDLPEDDARPLDDVLRVPADAQGDGLAWRAGRWYRQRLLPARVAPDGAAPYRQGGVYVVIGGAGGLGETWSEHLIRRHAAQVVWIGRRACDAAIQARIDRLARLGPAPLYLAADATDAQQLGEAARTVRERFGAIHGVVHSALVLRDQSVANMDEARFVASLSAKVDVSVRMAQAFDGDALDFVLFFSSLQSFLKAAGQSNYAAGCTFKDAFAHELGRAWRCRVRVMNWGWWGGVGVVASEPYRERMAQQGIASIEPDEAMAALDTLLGGQAGQLALLKTTRRAARGDDTIEVFAPAYPSLLGALDRAAGRTPEPDGTAEGKRVDAAFQLLLGRLLCAQLQALGLAPDWQGPAAALAASLGVSDRYERWFAQTLRVLGEQGYLAYDDVTVSTRGMPLIDPDAAWREWGERRPAWHALPAFRAQAELVETTLRALPEILRGRVPATDVIFPAASMRLVENVYRHNPVADYFNAVLADAVEAFVAARLEQDADARIRILEIGAGTGGTSAGLFERLRPHAARIDEYCYSDVSKAFLFHAEQHYRAVAPYLRGALFDCGRPLAAQGLEAGRYDLVIATNVLHATGNIRHSVRNAKAALRPHGLLLLNEMNRGHVFMHLTFGLLDGWWLYEDPELRIAGSPALSAEHWRGVLEDEGFATVPHPLREQRELGQQIVVGESDGVVRQAATGDAGADALQEQAHAREHEPEPAARSAPRERPAVARAPARTSIPVPARARDRLRDKTATYLKGLLAKTLQLPAHAIAGNEPLEKYGIDSILAVDMTTALQRTFGNVSSTLLFEYRTLDELVAHFLATYPDALAQVLDLASDEGANANAATHGDAPPARVARETRTWPALSDARQTGRRSRLRPALRPAADASSPPRAAVREVAIVGMSGRYAQARNVDAFWANLRQGKHCIAEVPDARWDHRAYFDPERGKAGKTYSKWGGFIDGVDRFDPLFFNIAPREAEMMDPQERLFLEEAYASIEDAGHTPASLNARGKVGVFAGVMNSYYGVGTRFWSIANRVSYLFNFQGPSLAVDTACSSSLTALHLALESLRSGACDAAIVGGVNLILDPAQYVLLSTMNMLSAGDRCRSFGAEADGFVDGEGVGAVVLKPLDQAIEDGDRIYGVVTASALNHGGRTNGYTVPNPQAQAEVIARALRDAGIDARTLSYLEAHGTGTSLGDPIEIAGLSKA</sequence>
<dbReference type="Pfam" id="PF21089">
    <property type="entry name" value="PKS_DH_N"/>
    <property type="match status" value="1"/>
</dbReference>
<feature type="non-terminal residue" evidence="10">
    <location>
        <position position="1742"/>
    </location>
</feature>
<dbReference type="Pfam" id="PF14765">
    <property type="entry name" value="PS-DH"/>
    <property type="match status" value="1"/>
</dbReference>
<comment type="caution">
    <text evidence="10">The sequence shown here is derived from an EMBL/GenBank/DDBJ whole genome shotgun (WGS) entry which is preliminary data.</text>
</comment>
<dbReference type="Pfam" id="PF08659">
    <property type="entry name" value="KR"/>
    <property type="match status" value="1"/>
</dbReference>
<dbReference type="InterPro" id="IPR057326">
    <property type="entry name" value="KR_dom"/>
</dbReference>
<dbReference type="InterPro" id="IPR036291">
    <property type="entry name" value="NAD(P)-bd_dom_sf"/>
</dbReference>
<dbReference type="InterPro" id="IPR013217">
    <property type="entry name" value="Methyltransf_12"/>
</dbReference>
<gene>
    <name evidence="10" type="ORF">BW685_23455</name>
</gene>
<evidence type="ECO:0000256" key="4">
    <source>
        <dbReference type="ARBA" id="ARBA00023268"/>
    </source>
</evidence>
<dbReference type="GO" id="GO:0006633">
    <property type="term" value="P:fatty acid biosynthetic process"/>
    <property type="evidence" value="ECO:0007669"/>
    <property type="project" value="InterPro"/>
</dbReference>
<dbReference type="PROSITE" id="PS52019">
    <property type="entry name" value="PKS_MFAS_DH"/>
    <property type="match status" value="1"/>
</dbReference>
<feature type="active site" description="Proton acceptor; for dehydratase activity" evidence="5">
    <location>
        <position position="141"/>
    </location>
</feature>
<dbReference type="InterPro" id="IPR013968">
    <property type="entry name" value="PKS_KR"/>
</dbReference>
<dbReference type="InterPro" id="IPR049551">
    <property type="entry name" value="PKS_DH_C"/>
</dbReference>
<evidence type="ECO:0000259" key="8">
    <source>
        <dbReference type="PROSITE" id="PS52004"/>
    </source>
</evidence>
<feature type="region of interest" description="Disordered" evidence="6">
    <location>
        <begin position="1235"/>
        <end position="1275"/>
    </location>
</feature>
<feature type="region of interest" description="Disordered" evidence="6">
    <location>
        <begin position="1379"/>
        <end position="1426"/>
    </location>
</feature>
<dbReference type="InterPro" id="IPR009081">
    <property type="entry name" value="PP-bd_ACP"/>
</dbReference>
<dbReference type="Gene3D" id="3.40.47.10">
    <property type="match status" value="1"/>
</dbReference>
<dbReference type="Gene3D" id="3.10.129.110">
    <property type="entry name" value="Polyketide synthase dehydratase"/>
    <property type="match status" value="1"/>
</dbReference>
<feature type="non-terminal residue" evidence="10">
    <location>
        <position position="1"/>
    </location>
</feature>
<dbReference type="SMART" id="SM00825">
    <property type="entry name" value="PKS_KS"/>
    <property type="match status" value="1"/>
</dbReference>
<dbReference type="GO" id="GO:0031177">
    <property type="term" value="F:phosphopantetheine binding"/>
    <property type="evidence" value="ECO:0007669"/>
    <property type="project" value="InterPro"/>
</dbReference>
<dbReference type="Pfam" id="PF00109">
    <property type="entry name" value="ketoacyl-synt"/>
    <property type="match status" value="1"/>
</dbReference>
<dbReference type="EMBL" id="MTJZ01000041">
    <property type="protein sequence ID" value="OMG70997.1"/>
    <property type="molecule type" value="Genomic_DNA"/>
</dbReference>
<dbReference type="SUPFAM" id="SSF53335">
    <property type="entry name" value="S-adenosyl-L-methionine-dependent methyltransferases"/>
    <property type="match status" value="1"/>
</dbReference>
<dbReference type="InterPro" id="IPR036736">
    <property type="entry name" value="ACP-like_sf"/>
</dbReference>
<evidence type="ECO:0000256" key="2">
    <source>
        <dbReference type="ARBA" id="ARBA00022553"/>
    </source>
</evidence>
<accession>A0A1R1J6P3</accession>
<dbReference type="SUPFAM" id="SSF53901">
    <property type="entry name" value="Thiolase-like"/>
    <property type="match status" value="1"/>
</dbReference>
<keyword evidence="1" id="KW-0596">Phosphopantetheine</keyword>
<dbReference type="SMART" id="SM00822">
    <property type="entry name" value="PKS_KR"/>
    <property type="match status" value="1"/>
</dbReference>
<dbReference type="InterPro" id="IPR020806">
    <property type="entry name" value="PKS_PP-bd"/>
</dbReference>
<keyword evidence="4" id="KW-0511">Multifunctional enzyme</keyword>
<dbReference type="GO" id="GO:0004312">
    <property type="term" value="F:fatty acid synthase activity"/>
    <property type="evidence" value="ECO:0007669"/>
    <property type="project" value="TreeGrafter"/>
</dbReference>
<dbReference type="InterPro" id="IPR029063">
    <property type="entry name" value="SAM-dependent_MTases_sf"/>
</dbReference>
<reference evidence="10 11" key="1">
    <citation type="submission" date="2017-01" db="EMBL/GenBank/DDBJ databases">
        <title>Phylogeographic, genomic and meropenem susceptibility analysis of Burkholderia ubonensis.</title>
        <authorList>
            <person name="Price E.P."/>
            <person name="Sarovich D.S."/>
            <person name="Webb J.R."/>
            <person name="Hall C.M."/>
            <person name="Sahl J.W."/>
            <person name="Kaestli M."/>
            <person name="Mayo M."/>
            <person name="Harrington G."/>
            <person name="Baker A.L."/>
            <person name="Sidak-Loftis L.C."/>
            <person name="Lummis M."/>
            <person name="Schupp J.M."/>
            <person name="Gillece J.D."/>
            <person name="Tuanyok A."/>
            <person name="Warner J."/>
            <person name="Busch J.D."/>
            <person name="Keim P."/>
            <person name="Currie B.J."/>
            <person name="Wagner D.M."/>
        </authorList>
    </citation>
    <scope>NUCLEOTIDE SEQUENCE [LARGE SCALE GENOMIC DNA]</scope>
    <source>
        <strain evidence="10 11">A21</strain>
    </source>
</reference>
<dbReference type="Gene3D" id="3.40.50.150">
    <property type="entry name" value="Vaccinia Virus protein VP39"/>
    <property type="match status" value="1"/>
</dbReference>
<dbReference type="Gene3D" id="1.10.1200.10">
    <property type="entry name" value="ACP-like"/>
    <property type="match status" value="1"/>
</dbReference>
<dbReference type="InterPro" id="IPR042104">
    <property type="entry name" value="PKS_dehydratase_sf"/>
</dbReference>
<dbReference type="PROSITE" id="PS00012">
    <property type="entry name" value="PHOSPHOPANTETHEINE"/>
    <property type="match status" value="1"/>
</dbReference>
<dbReference type="CDD" id="cd08953">
    <property type="entry name" value="KR_2_SDR_x"/>
    <property type="match status" value="1"/>
</dbReference>
<dbReference type="GO" id="GO:0004315">
    <property type="term" value="F:3-oxoacyl-[acyl-carrier-protein] synthase activity"/>
    <property type="evidence" value="ECO:0007669"/>
    <property type="project" value="InterPro"/>
</dbReference>
<dbReference type="PANTHER" id="PTHR43775:SF37">
    <property type="entry name" value="SI:DKEY-61P9.11"/>
    <property type="match status" value="1"/>
</dbReference>
<proteinExistence type="predicted"/>
<dbReference type="PANTHER" id="PTHR43775">
    <property type="entry name" value="FATTY ACID SYNTHASE"/>
    <property type="match status" value="1"/>
</dbReference>
<evidence type="ECO:0000313" key="10">
    <source>
        <dbReference type="EMBL" id="OMG70997.1"/>
    </source>
</evidence>
<dbReference type="Pfam" id="PF02801">
    <property type="entry name" value="Ketoacyl-synt_C"/>
    <property type="match status" value="1"/>
</dbReference>
<evidence type="ECO:0000256" key="3">
    <source>
        <dbReference type="ARBA" id="ARBA00022679"/>
    </source>
</evidence>
<feature type="domain" description="PKS/mFAS DH" evidence="9">
    <location>
        <begin position="112"/>
        <end position="391"/>
    </location>
</feature>
<dbReference type="GO" id="GO:0005737">
    <property type="term" value="C:cytoplasm"/>
    <property type="evidence" value="ECO:0007669"/>
    <property type="project" value="TreeGrafter"/>
</dbReference>
<dbReference type="Gene3D" id="3.40.50.720">
    <property type="entry name" value="NAD(P)-binding Rossmann-like Domain"/>
    <property type="match status" value="1"/>
</dbReference>
<dbReference type="SUPFAM" id="SSF51735">
    <property type="entry name" value="NAD(P)-binding Rossmann-fold domains"/>
    <property type="match status" value="2"/>
</dbReference>
<dbReference type="InterPro" id="IPR018201">
    <property type="entry name" value="Ketoacyl_synth_AS"/>
</dbReference>
<dbReference type="Proteomes" id="UP000187194">
    <property type="component" value="Unassembled WGS sequence"/>
</dbReference>
<dbReference type="GO" id="GO:0005886">
    <property type="term" value="C:plasma membrane"/>
    <property type="evidence" value="ECO:0007669"/>
    <property type="project" value="TreeGrafter"/>
</dbReference>
<dbReference type="SMART" id="SM01294">
    <property type="entry name" value="PKS_PP_betabranch"/>
    <property type="match status" value="1"/>
</dbReference>
<dbReference type="SMART" id="SM00823">
    <property type="entry name" value="PKS_PP"/>
    <property type="match status" value="1"/>
</dbReference>
<name>A0A1R1J6P3_9BURK</name>
<feature type="compositionally biased region" description="Low complexity" evidence="6">
    <location>
        <begin position="1417"/>
        <end position="1426"/>
    </location>
</feature>
<dbReference type="InterPro" id="IPR020841">
    <property type="entry name" value="PKS_Beta-ketoAc_synthase_dom"/>
</dbReference>
<feature type="region of interest" description="C-terminal hotdog fold" evidence="5">
    <location>
        <begin position="244"/>
        <end position="391"/>
    </location>
</feature>
<dbReference type="Gene3D" id="3.30.70.3290">
    <property type="match status" value="1"/>
</dbReference>
<feature type="compositionally biased region" description="Basic and acidic residues" evidence="6">
    <location>
        <begin position="1246"/>
        <end position="1266"/>
    </location>
</feature>
<evidence type="ECO:0000259" key="7">
    <source>
        <dbReference type="PROSITE" id="PS50075"/>
    </source>
</evidence>
<dbReference type="CDD" id="cd00833">
    <property type="entry name" value="PKS"/>
    <property type="match status" value="1"/>
</dbReference>
<keyword evidence="3" id="KW-0808">Transferase</keyword>
<evidence type="ECO:0000256" key="6">
    <source>
        <dbReference type="SAM" id="MobiDB-lite"/>
    </source>
</evidence>
<dbReference type="GO" id="GO:0071770">
    <property type="term" value="P:DIM/DIP cell wall layer assembly"/>
    <property type="evidence" value="ECO:0007669"/>
    <property type="project" value="TreeGrafter"/>
</dbReference>
<dbReference type="SMART" id="SM00826">
    <property type="entry name" value="PKS_DH"/>
    <property type="match status" value="1"/>
</dbReference>
<feature type="active site" description="Proton donor; for dehydratase activity" evidence="5">
    <location>
        <position position="306"/>
    </location>
</feature>
<dbReference type="InterPro" id="IPR014031">
    <property type="entry name" value="Ketoacyl_synth_C"/>
</dbReference>
<dbReference type="InterPro" id="IPR050091">
    <property type="entry name" value="PKS_NRPS_Biosynth_Enz"/>
</dbReference>
<dbReference type="PROSITE" id="PS50075">
    <property type="entry name" value="CARRIER"/>
    <property type="match status" value="1"/>
</dbReference>
<dbReference type="InterPro" id="IPR006162">
    <property type="entry name" value="Ppantetheine_attach_site"/>
</dbReference>
<dbReference type="RefSeq" id="WP_143286731.1">
    <property type="nucleotide sequence ID" value="NZ_MTJZ01000041.1"/>
</dbReference>
<dbReference type="SUPFAM" id="SSF47336">
    <property type="entry name" value="ACP-like"/>
    <property type="match status" value="1"/>
</dbReference>
<dbReference type="InterPro" id="IPR020807">
    <property type="entry name" value="PKS_DH"/>
</dbReference>
<dbReference type="InterPro" id="IPR049900">
    <property type="entry name" value="PKS_mFAS_DH"/>
</dbReference>
<dbReference type="Pfam" id="PF00550">
    <property type="entry name" value="PP-binding"/>
    <property type="match status" value="1"/>
</dbReference>
<evidence type="ECO:0000256" key="5">
    <source>
        <dbReference type="PROSITE-ProRule" id="PRU01363"/>
    </source>
</evidence>
<evidence type="ECO:0000259" key="9">
    <source>
        <dbReference type="PROSITE" id="PS52019"/>
    </source>
</evidence>